<reference evidence="2" key="2">
    <citation type="journal article" date="2015" name="Fish Shellfish Immunol.">
        <title>Early steps in the European eel (Anguilla anguilla)-Vibrio vulnificus interaction in the gills: Role of the RtxA13 toxin.</title>
        <authorList>
            <person name="Callol A."/>
            <person name="Pajuelo D."/>
            <person name="Ebbesson L."/>
            <person name="Teles M."/>
            <person name="MacKenzie S."/>
            <person name="Amaro C."/>
        </authorList>
    </citation>
    <scope>NUCLEOTIDE SEQUENCE</scope>
</reference>
<dbReference type="AlphaFoldDB" id="A0A0E9TU40"/>
<protein>
    <submittedName>
        <fullName evidence="2">Uncharacterized protein</fullName>
    </submittedName>
</protein>
<feature type="compositionally biased region" description="Low complexity" evidence="1">
    <location>
        <begin position="12"/>
        <end position="29"/>
    </location>
</feature>
<feature type="region of interest" description="Disordered" evidence="1">
    <location>
        <begin position="1"/>
        <end position="29"/>
    </location>
</feature>
<sequence>MCGNPEKGLWEGGEVQEGFQTQFGEQQIL</sequence>
<reference evidence="2" key="1">
    <citation type="submission" date="2014-11" db="EMBL/GenBank/DDBJ databases">
        <authorList>
            <person name="Amaro Gonzalez C."/>
        </authorList>
    </citation>
    <scope>NUCLEOTIDE SEQUENCE</scope>
</reference>
<accession>A0A0E9TU40</accession>
<name>A0A0E9TU40_ANGAN</name>
<organism evidence="2">
    <name type="scientific">Anguilla anguilla</name>
    <name type="common">European freshwater eel</name>
    <name type="synonym">Muraena anguilla</name>
    <dbReference type="NCBI Taxonomy" id="7936"/>
    <lineage>
        <taxon>Eukaryota</taxon>
        <taxon>Metazoa</taxon>
        <taxon>Chordata</taxon>
        <taxon>Craniata</taxon>
        <taxon>Vertebrata</taxon>
        <taxon>Euteleostomi</taxon>
        <taxon>Actinopterygii</taxon>
        <taxon>Neopterygii</taxon>
        <taxon>Teleostei</taxon>
        <taxon>Anguilliformes</taxon>
        <taxon>Anguillidae</taxon>
        <taxon>Anguilla</taxon>
    </lineage>
</organism>
<proteinExistence type="predicted"/>
<evidence type="ECO:0000256" key="1">
    <source>
        <dbReference type="SAM" id="MobiDB-lite"/>
    </source>
</evidence>
<evidence type="ECO:0000313" key="2">
    <source>
        <dbReference type="EMBL" id="JAH56977.1"/>
    </source>
</evidence>
<dbReference type="EMBL" id="GBXM01051600">
    <property type="protein sequence ID" value="JAH56977.1"/>
    <property type="molecule type" value="Transcribed_RNA"/>
</dbReference>